<dbReference type="Pfam" id="PF01242">
    <property type="entry name" value="PTPS"/>
    <property type="match status" value="1"/>
</dbReference>
<dbReference type="Gene3D" id="3.30.479.10">
    <property type="entry name" value="6-pyruvoyl tetrahydropterin synthase/QueD"/>
    <property type="match status" value="1"/>
</dbReference>
<dbReference type="GO" id="GO:0070497">
    <property type="term" value="F:6-carboxytetrahydropterin synthase activity"/>
    <property type="evidence" value="ECO:0007669"/>
    <property type="project" value="UniProtKB-EC"/>
</dbReference>
<comment type="similarity">
    <text evidence="2 8">Belongs to the PTPS family. QueD subfamily.</text>
</comment>
<dbReference type="UniPathway" id="UPA00391"/>
<proteinExistence type="inferred from homology"/>
<feature type="active site" description="Proton acceptor" evidence="9">
    <location>
        <position position="25"/>
    </location>
</feature>
<dbReference type="InterPro" id="IPR038418">
    <property type="entry name" value="6-PTP_synth/QueD_sf"/>
</dbReference>
<dbReference type="GO" id="GO:0046872">
    <property type="term" value="F:metal ion binding"/>
    <property type="evidence" value="ECO:0007669"/>
    <property type="project" value="UniProtKB-KW"/>
</dbReference>
<feature type="binding site" evidence="10">
    <location>
        <position position="31"/>
    </location>
    <ligand>
        <name>Zn(2+)</name>
        <dbReference type="ChEBI" id="CHEBI:29105"/>
    </ligand>
</feature>
<protein>
    <recommendedName>
        <fullName evidence="3 8">6-carboxy-5,6,7,8-tetrahydropterin synthase</fullName>
        <ecNumber evidence="8">4.-.-.-</ecNumber>
    </recommendedName>
</protein>
<evidence type="ECO:0000256" key="5">
    <source>
        <dbReference type="ARBA" id="ARBA00022833"/>
    </source>
</evidence>
<sequence>MTKIRVTKQFGFEMSHALTNYDGLCSNIHGHSYKLQITLIGEPLLKKGDPKDGMVIDFSELKKLVKKEIVQAFDHSLVINNLSAHNKLLDLGQLYERHHLVNFQPTTENMVIFIADKLKTLLPEHLELFCVRLYETSSSYAEWFASDNN</sequence>
<evidence type="ECO:0000256" key="8">
    <source>
        <dbReference type="PIRNR" id="PIRNR006113"/>
    </source>
</evidence>
<keyword evidence="12" id="KW-1185">Reference proteome</keyword>
<accession>A0A0L8VEW1</accession>
<keyword evidence="5 8" id="KW-0862">Zinc</keyword>
<evidence type="ECO:0000256" key="10">
    <source>
        <dbReference type="PIRSR" id="PIRSR006113-2"/>
    </source>
</evidence>
<evidence type="ECO:0000313" key="11">
    <source>
        <dbReference type="EMBL" id="KOH47004.1"/>
    </source>
</evidence>
<organism evidence="11 12">
    <name type="scientific">Sunxiuqinia dokdonensis</name>
    <dbReference type="NCBI Taxonomy" id="1409788"/>
    <lineage>
        <taxon>Bacteria</taxon>
        <taxon>Pseudomonadati</taxon>
        <taxon>Bacteroidota</taxon>
        <taxon>Bacteroidia</taxon>
        <taxon>Marinilabiliales</taxon>
        <taxon>Prolixibacteraceae</taxon>
        <taxon>Sunxiuqinia</taxon>
    </lineage>
</organism>
<dbReference type="PIRSF" id="PIRSF006113">
    <property type="entry name" value="PTP_synth"/>
    <property type="match status" value="1"/>
</dbReference>
<gene>
    <name evidence="11" type="ORF">NC99_01820</name>
</gene>
<evidence type="ECO:0000256" key="1">
    <source>
        <dbReference type="ARBA" id="ARBA00005061"/>
    </source>
</evidence>
<evidence type="ECO:0000256" key="3">
    <source>
        <dbReference type="ARBA" id="ARBA00018141"/>
    </source>
</evidence>
<evidence type="ECO:0000256" key="4">
    <source>
        <dbReference type="ARBA" id="ARBA00022723"/>
    </source>
</evidence>
<dbReference type="AlphaFoldDB" id="A0A0L8VEW1"/>
<comment type="caution">
    <text evidence="11">The sequence shown here is derived from an EMBL/GenBank/DDBJ whole genome shotgun (WGS) entry which is preliminary data.</text>
</comment>
<dbReference type="OrthoDB" id="9804698at2"/>
<dbReference type="EMBL" id="LGIA01000009">
    <property type="protein sequence ID" value="KOH47004.1"/>
    <property type="molecule type" value="Genomic_DNA"/>
</dbReference>
<evidence type="ECO:0000256" key="2">
    <source>
        <dbReference type="ARBA" id="ARBA00008900"/>
    </source>
</evidence>
<feature type="active site" description="Charge relay system" evidence="9">
    <location>
        <position position="135"/>
    </location>
</feature>
<dbReference type="InterPro" id="IPR007115">
    <property type="entry name" value="6-PTP_synth/QueD"/>
</dbReference>
<dbReference type="SUPFAM" id="SSF55620">
    <property type="entry name" value="Tetrahydrobiopterin biosynthesis enzymes-like"/>
    <property type="match status" value="1"/>
</dbReference>
<keyword evidence="6 8" id="KW-0456">Lyase</keyword>
<comment type="cofactor">
    <cofactor evidence="8 10">
        <name>Zn(2+)</name>
        <dbReference type="ChEBI" id="CHEBI:29105"/>
    </cofactor>
    <text evidence="8 10">Binds 1 zinc ion per subunit.</text>
</comment>
<dbReference type="RefSeq" id="WP_053178869.1">
    <property type="nucleotide sequence ID" value="NZ_LGIA01000009.1"/>
</dbReference>
<dbReference type="GO" id="GO:0008616">
    <property type="term" value="P:tRNA queuosine(34) biosynthetic process"/>
    <property type="evidence" value="ECO:0007669"/>
    <property type="project" value="UniProtKB-KW"/>
</dbReference>
<dbReference type="Proteomes" id="UP000036958">
    <property type="component" value="Unassembled WGS sequence"/>
</dbReference>
<feature type="active site" description="Charge relay system" evidence="9">
    <location>
        <position position="75"/>
    </location>
</feature>
<feature type="binding site" evidence="10">
    <location>
        <position position="29"/>
    </location>
    <ligand>
        <name>Zn(2+)</name>
        <dbReference type="ChEBI" id="CHEBI:29105"/>
    </ligand>
</feature>
<evidence type="ECO:0000256" key="7">
    <source>
        <dbReference type="ARBA" id="ARBA00048807"/>
    </source>
</evidence>
<dbReference type="PANTHER" id="PTHR12589:SF7">
    <property type="entry name" value="6-PYRUVOYL TETRAHYDROBIOPTERIN SYNTHASE"/>
    <property type="match status" value="1"/>
</dbReference>
<reference evidence="12" key="1">
    <citation type="submission" date="2015-07" db="EMBL/GenBank/DDBJ databases">
        <title>Genome sequencing of Sunxiuqinia dokdonensis strain SK.</title>
        <authorList>
            <person name="Ahn S."/>
            <person name="Kim B.-C."/>
        </authorList>
    </citation>
    <scope>NUCLEOTIDE SEQUENCE [LARGE SCALE GENOMIC DNA]</scope>
    <source>
        <strain evidence="12">SK</strain>
    </source>
</reference>
<evidence type="ECO:0000313" key="12">
    <source>
        <dbReference type="Proteomes" id="UP000036958"/>
    </source>
</evidence>
<evidence type="ECO:0000256" key="6">
    <source>
        <dbReference type="ARBA" id="ARBA00023239"/>
    </source>
</evidence>
<dbReference type="EC" id="4.-.-.-" evidence="8"/>
<name>A0A0L8VEW1_9BACT</name>
<evidence type="ECO:0000256" key="9">
    <source>
        <dbReference type="PIRSR" id="PIRSR006113-1"/>
    </source>
</evidence>
<feature type="binding site" evidence="10">
    <location>
        <position position="16"/>
    </location>
    <ligand>
        <name>Zn(2+)</name>
        <dbReference type="ChEBI" id="CHEBI:29105"/>
    </ligand>
</feature>
<keyword evidence="4 8" id="KW-0479">Metal-binding</keyword>
<comment type="catalytic activity">
    <reaction evidence="7 8">
        <text>7,8-dihydroneopterin 3'-triphosphate + H2O = 6-carboxy-5,6,7,8-tetrahydropterin + triphosphate + acetaldehyde + 2 H(+)</text>
        <dbReference type="Rhea" id="RHEA:27966"/>
        <dbReference type="ChEBI" id="CHEBI:15343"/>
        <dbReference type="ChEBI" id="CHEBI:15377"/>
        <dbReference type="ChEBI" id="CHEBI:15378"/>
        <dbReference type="ChEBI" id="CHEBI:18036"/>
        <dbReference type="ChEBI" id="CHEBI:58462"/>
        <dbReference type="ChEBI" id="CHEBI:61032"/>
        <dbReference type="EC" id="4.1.2.50"/>
    </reaction>
</comment>
<dbReference type="STRING" id="1409788.NC99_01820"/>
<dbReference type="PANTHER" id="PTHR12589">
    <property type="entry name" value="PYRUVOYL TETRAHYDROBIOPTERIN SYNTHASE"/>
    <property type="match status" value="1"/>
</dbReference>
<comment type="pathway">
    <text evidence="1 8">Purine metabolism; 7-cyano-7-deazaguanine biosynthesis.</text>
</comment>
<keyword evidence="8" id="KW-0671">Queuosine biosynthesis</keyword>